<dbReference type="InterPro" id="IPR031982">
    <property type="entry name" value="PilE-like"/>
</dbReference>
<keyword evidence="1" id="KW-1133">Transmembrane helix</keyword>
<evidence type="ECO:0000313" key="2">
    <source>
        <dbReference type="EMBL" id="MCC2614649.1"/>
    </source>
</evidence>
<dbReference type="EMBL" id="JAJEWP010000001">
    <property type="protein sequence ID" value="MCC2614649.1"/>
    <property type="molecule type" value="Genomic_DNA"/>
</dbReference>
<keyword evidence="1" id="KW-0472">Membrane</keyword>
<protein>
    <recommendedName>
        <fullName evidence="4">Type IV pilus assembly protein PilE</fullName>
    </recommendedName>
</protein>
<feature type="transmembrane region" description="Helical" evidence="1">
    <location>
        <begin position="22"/>
        <end position="40"/>
    </location>
</feature>
<gene>
    <name evidence="2" type="ORF">LJ739_00155</name>
</gene>
<name>A0ABS8G4S0_9ALTE</name>
<keyword evidence="3" id="KW-1185">Reference proteome</keyword>
<dbReference type="Proteomes" id="UP001520878">
    <property type="component" value="Unassembled WGS sequence"/>
</dbReference>
<organism evidence="2 3">
    <name type="scientific">Fluctibacter halophilus</name>
    <dbReference type="NCBI Taxonomy" id="226011"/>
    <lineage>
        <taxon>Bacteria</taxon>
        <taxon>Pseudomonadati</taxon>
        <taxon>Pseudomonadota</taxon>
        <taxon>Gammaproteobacteria</taxon>
        <taxon>Alteromonadales</taxon>
        <taxon>Alteromonadaceae</taxon>
        <taxon>Fluctibacter</taxon>
    </lineage>
</organism>
<dbReference type="SUPFAM" id="SSF54523">
    <property type="entry name" value="Pili subunits"/>
    <property type="match status" value="1"/>
</dbReference>
<dbReference type="Gene3D" id="3.30.700.10">
    <property type="entry name" value="Glycoprotein, Type 4 Pilin"/>
    <property type="match status" value="1"/>
</dbReference>
<sequence length="132" mass="14853">MAQNRTILVPNPRQTGFQIMDVLLTMAIVAILLSIAVPSYQQQVLKARRQATLLHMQVLGLRQEAYHLQHGTYGELGDLEVEPNEHYDFSAENVGNGTYRLIATAVGQQQEDRACQRLSMDQSLNKTPADCW</sequence>
<evidence type="ECO:0008006" key="4">
    <source>
        <dbReference type="Google" id="ProtNLM"/>
    </source>
</evidence>
<proteinExistence type="predicted"/>
<evidence type="ECO:0000256" key="1">
    <source>
        <dbReference type="SAM" id="Phobius"/>
    </source>
</evidence>
<dbReference type="Pfam" id="PF16732">
    <property type="entry name" value="ComP_DUS"/>
    <property type="match status" value="1"/>
</dbReference>
<dbReference type="InterPro" id="IPR045584">
    <property type="entry name" value="Pilin-like"/>
</dbReference>
<accession>A0ABS8G4S0</accession>
<dbReference type="RefSeq" id="WP_229156574.1">
    <property type="nucleotide sequence ID" value="NZ_JAJEWP010000001.1"/>
</dbReference>
<evidence type="ECO:0000313" key="3">
    <source>
        <dbReference type="Proteomes" id="UP001520878"/>
    </source>
</evidence>
<comment type="caution">
    <text evidence="2">The sequence shown here is derived from an EMBL/GenBank/DDBJ whole genome shotgun (WGS) entry which is preliminary data.</text>
</comment>
<keyword evidence="1" id="KW-0812">Transmembrane</keyword>
<reference evidence="2 3" key="1">
    <citation type="submission" date="2021-10" db="EMBL/GenBank/DDBJ databases">
        <title>Draft genome of Aestuariibacter halophilus JC2043.</title>
        <authorList>
            <person name="Emsley S.A."/>
            <person name="Pfannmuller K.M."/>
            <person name="Ushijima B."/>
            <person name="Saw J.H."/>
            <person name="Videau P."/>
        </authorList>
    </citation>
    <scope>NUCLEOTIDE SEQUENCE [LARGE SCALE GENOMIC DNA]</scope>
    <source>
        <strain evidence="2 3">JC2043</strain>
    </source>
</reference>